<sequence>MQVTRAAWLSACLLALAACLPGCTPTRESAPSAGQDTGQAASGGAPAPGAIRLWADSALRPAVQAIASRHEARTGQPVALTFGSSAALRQRISQGQEADVFVAAGSTQPQQLASGGQWQPPAVIAKDSLCLMTAPRLTVAPATALGALLRADVRVGAYQPGAEPLGDAFWQLVDRADQLQSGAHATLTAKVHVLSGGQPLREELMQGRIDAAVQGCIGAGADAASTALGITPLPAALDTGLPYTLTWRLKASEAARQLAQAMQSPEAAQQWRALGLQTP</sequence>
<evidence type="ECO:0000313" key="5">
    <source>
        <dbReference type="Proteomes" id="UP001237156"/>
    </source>
</evidence>
<dbReference type="AlphaFoldDB" id="A0AAW6RFZ3"/>
<proteinExistence type="predicted"/>
<evidence type="ECO:0000259" key="3">
    <source>
        <dbReference type="PROSITE" id="PS50836"/>
    </source>
</evidence>
<comment type="caution">
    <text evidence="4">The sequence shown here is derived from an EMBL/GenBank/DDBJ whole genome shotgun (WGS) entry which is preliminary data.</text>
</comment>
<feature type="domain" description="DOMON" evidence="3">
    <location>
        <begin position="241"/>
        <end position="279"/>
    </location>
</feature>
<dbReference type="Pfam" id="PF13531">
    <property type="entry name" value="SBP_bac_11"/>
    <property type="match status" value="1"/>
</dbReference>
<dbReference type="InterPro" id="IPR050682">
    <property type="entry name" value="ModA/WtpA"/>
</dbReference>
<dbReference type="PROSITE" id="PS50836">
    <property type="entry name" value="DOMON"/>
    <property type="match status" value="1"/>
</dbReference>
<reference evidence="4 5" key="1">
    <citation type="submission" date="2023-04" db="EMBL/GenBank/DDBJ databases">
        <title>Ottowia paracancer sp. nov., isolated from human stomach.</title>
        <authorList>
            <person name="Song Y."/>
        </authorList>
    </citation>
    <scope>NUCLEOTIDE SEQUENCE [LARGE SCALE GENOMIC DNA]</scope>
    <source>
        <strain evidence="4 5">10c7w1</strain>
    </source>
</reference>
<accession>A0AAW6RFZ3</accession>
<keyword evidence="5" id="KW-1185">Reference proteome</keyword>
<organism evidence="4 5">
    <name type="scientific">Ottowia cancrivicina</name>
    <dbReference type="NCBI Taxonomy" id="3040346"/>
    <lineage>
        <taxon>Bacteria</taxon>
        <taxon>Pseudomonadati</taxon>
        <taxon>Pseudomonadota</taxon>
        <taxon>Betaproteobacteria</taxon>
        <taxon>Burkholderiales</taxon>
        <taxon>Comamonadaceae</taxon>
        <taxon>Ottowia</taxon>
    </lineage>
</organism>
<dbReference type="GO" id="GO:0015689">
    <property type="term" value="P:molybdate ion transport"/>
    <property type="evidence" value="ECO:0007669"/>
    <property type="project" value="TreeGrafter"/>
</dbReference>
<keyword evidence="2" id="KW-0732">Signal</keyword>
<dbReference type="GO" id="GO:0030973">
    <property type="term" value="F:molybdate ion binding"/>
    <property type="evidence" value="ECO:0007669"/>
    <property type="project" value="TreeGrafter"/>
</dbReference>
<dbReference type="RefSeq" id="WP_279524033.1">
    <property type="nucleotide sequence ID" value="NZ_JARVII010000007.1"/>
</dbReference>
<gene>
    <name evidence="4" type="ORF">QB898_04875</name>
</gene>
<feature type="signal peptide" evidence="2">
    <location>
        <begin position="1"/>
        <end position="17"/>
    </location>
</feature>
<dbReference type="EMBL" id="JARVII010000007">
    <property type="protein sequence ID" value="MDG9699059.1"/>
    <property type="molecule type" value="Genomic_DNA"/>
</dbReference>
<evidence type="ECO:0000313" key="4">
    <source>
        <dbReference type="EMBL" id="MDG9699059.1"/>
    </source>
</evidence>
<feature type="chain" id="PRO_5043891099" evidence="2">
    <location>
        <begin position="18"/>
        <end position="279"/>
    </location>
</feature>
<dbReference type="PANTHER" id="PTHR30632">
    <property type="entry name" value="MOLYBDATE-BINDING PERIPLASMIC PROTEIN"/>
    <property type="match status" value="1"/>
</dbReference>
<dbReference type="InterPro" id="IPR005018">
    <property type="entry name" value="DOMON_domain"/>
</dbReference>
<dbReference type="SUPFAM" id="SSF53850">
    <property type="entry name" value="Periplasmic binding protein-like II"/>
    <property type="match status" value="1"/>
</dbReference>
<dbReference type="Gene3D" id="3.40.190.10">
    <property type="entry name" value="Periplasmic binding protein-like II"/>
    <property type="match status" value="2"/>
</dbReference>
<feature type="compositionally biased region" description="Polar residues" evidence="1">
    <location>
        <begin position="26"/>
        <end position="37"/>
    </location>
</feature>
<evidence type="ECO:0000256" key="2">
    <source>
        <dbReference type="SAM" id="SignalP"/>
    </source>
</evidence>
<protein>
    <submittedName>
        <fullName evidence="4">Substrate-binding domain-containing protein</fullName>
    </submittedName>
</protein>
<evidence type="ECO:0000256" key="1">
    <source>
        <dbReference type="SAM" id="MobiDB-lite"/>
    </source>
</evidence>
<feature type="region of interest" description="Disordered" evidence="1">
    <location>
        <begin position="25"/>
        <end position="46"/>
    </location>
</feature>
<name>A0AAW6RFZ3_9BURK</name>
<dbReference type="PROSITE" id="PS51257">
    <property type="entry name" value="PROKAR_LIPOPROTEIN"/>
    <property type="match status" value="1"/>
</dbReference>
<dbReference type="Proteomes" id="UP001237156">
    <property type="component" value="Unassembled WGS sequence"/>
</dbReference>
<dbReference type="PANTHER" id="PTHR30632:SF0">
    <property type="entry name" value="SULFATE-BINDING PROTEIN"/>
    <property type="match status" value="1"/>
</dbReference>